<dbReference type="EMBL" id="BIFT01000001">
    <property type="protein sequence ID" value="GCE26928.1"/>
    <property type="molecule type" value="Genomic_DNA"/>
</dbReference>
<name>A0A402B6F5_9CHLR</name>
<evidence type="ECO:0000313" key="1">
    <source>
        <dbReference type="EMBL" id="GCE26928.1"/>
    </source>
</evidence>
<organism evidence="1 2">
    <name type="scientific">Dictyobacter alpinus</name>
    <dbReference type="NCBI Taxonomy" id="2014873"/>
    <lineage>
        <taxon>Bacteria</taxon>
        <taxon>Bacillati</taxon>
        <taxon>Chloroflexota</taxon>
        <taxon>Ktedonobacteria</taxon>
        <taxon>Ktedonobacterales</taxon>
        <taxon>Dictyobacteraceae</taxon>
        <taxon>Dictyobacter</taxon>
    </lineage>
</organism>
<reference evidence="2" key="1">
    <citation type="submission" date="2018-12" db="EMBL/GenBank/DDBJ databases">
        <title>Tengunoibacter tsumagoiensis gen. nov., sp. nov., Dictyobacter kobayashii sp. nov., D. alpinus sp. nov., and D. joshuensis sp. nov. and description of Dictyobacteraceae fam. nov. within the order Ktedonobacterales isolated from Tengu-no-mugimeshi.</title>
        <authorList>
            <person name="Wang C.M."/>
            <person name="Zheng Y."/>
            <person name="Sakai Y."/>
            <person name="Toyoda A."/>
            <person name="Minakuchi Y."/>
            <person name="Abe K."/>
            <person name="Yokota A."/>
            <person name="Yabe S."/>
        </authorList>
    </citation>
    <scope>NUCLEOTIDE SEQUENCE [LARGE SCALE GENOMIC DNA]</scope>
    <source>
        <strain evidence="2">Uno16</strain>
    </source>
</reference>
<proteinExistence type="predicted"/>
<gene>
    <name evidence="1" type="ORF">KDA_24120</name>
</gene>
<comment type="caution">
    <text evidence="1">The sequence shown here is derived from an EMBL/GenBank/DDBJ whole genome shotgun (WGS) entry which is preliminary data.</text>
</comment>
<sequence>MFSTLQHEKTPQITFVVNDISIKKSQGDYCKAEDISSSVDFYAEALLNVLLRGNYFRPGLDLR</sequence>
<dbReference type="Proteomes" id="UP000287171">
    <property type="component" value="Unassembled WGS sequence"/>
</dbReference>
<accession>A0A402B6F5</accession>
<evidence type="ECO:0000313" key="2">
    <source>
        <dbReference type="Proteomes" id="UP000287171"/>
    </source>
</evidence>
<dbReference type="AlphaFoldDB" id="A0A402B6F5"/>
<keyword evidence="2" id="KW-1185">Reference proteome</keyword>
<protein>
    <submittedName>
        <fullName evidence="1">Uncharacterized protein</fullName>
    </submittedName>
</protein>